<comment type="subcellular location">
    <subcellularLocation>
        <location evidence="1">Cell envelope</location>
    </subcellularLocation>
</comment>
<protein>
    <submittedName>
        <fullName evidence="7">Transporter substrate-binding domain-containing protein</fullName>
    </submittedName>
</protein>
<dbReference type="Gene3D" id="3.40.190.10">
    <property type="entry name" value="Periplasmic binding protein-like II"/>
    <property type="match status" value="2"/>
</dbReference>
<dbReference type="PANTHER" id="PTHR35936">
    <property type="entry name" value="MEMBRANE-BOUND LYTIC MUREIN TRANSGLYCOSYLASE F"/>
    <property type="match status" value="1"/>
</dbReference>
<evidence type="ECO:0000256" key="3">
    <source>
        <dbReference type="ARBA" id="ARBA00022729"/>
    </source>
</evidence>
<feature type="domain" description="Solute-binding protein family 3/N-terminal" evidence="6">
    <location>
        <begin position="26"/>
        <end position="254"/>
    </location>
</feature>
<reference evidence="7 8" key="1">
    <citation type="submission" date="2019-12" db="EMBL/GenBank/DDBJ databases">
        <authorList>
            <person name="Lee S.D."/>
        </authorList>
    </citation>
    <scope>NUCLEOTIDE SEQUENCE [LARGE SCALE GENOMIC DNA]</scope>
    <source>
        <strain evidence="7 8">SAP-6</strain>
    </source>
</reference>
<dbReference type="Pfam" id="PF00497">
    <property type="entry name" value="SBP_bac_3"/>
    <property type="match status" value="1"/>
</dbReference>
<evidence type="ECO:0000313" key="7">
    <source>
        <dbReference type="EMBL" id="NDL65200.1"/>
    </source>
</evidence>
<dbReference type="PROSITE" id="PS01039">
    <property type="entry name" value="SBP_BACTERIAL_3"/>
    <property type="match status" value="1"/>
</dbReference>
<evidence type="ECO:0000313" key="8">
    <source>
        <dbReference type="Proteomes" id="UP000461443"/>
    </source>
</evidence>
<dbReference type="SMART" id="SM00062">
    <property type="entry name" value="PBPb"/>
    <property type="match status" value="1"/>
</dbReference>
<organism evidence="7 8">
    <name type="scientific">Acerihabitans arboris</name>
    <dbReference type="NCBI Taxonomy" id="2691583"/>
    <lineage>
        <taxon>Bacteria</taxon>
        <taxon>Pseudomonadati</taxon>
        <taxon>Pseudomonadota</taxon>
        <taxon>Gammaproteobacteria</taxon>
        <taxon>Enterobacterales</taxon>
        <taxon>Pectobacteriaceae</taxon>
        <taxon>Acerihabitans</taxon>
    </lineage>
</organism>
<comment type="similarity">
    <text evidence="2 4">Belongs to the bacterial solute-binding protein 3 family.</text>
</comment>
<evidence type="ECO:0000256" key="5">
    <source>
        <dbReference type="SAM" id="SignalP"/>
    </source>
</evidence>
<proteinExistence type="inferred from homology"/>
<evidence type="ECO:0000256" key="1">
    <source>
        <dbReference type="ARBA" id="ARBA00004196"/>
    </source>
</evidence>
<feature type="chain" id="PRO_5033055487" evidence="5">
    <location>
        <begin position="23"/>
        <end position="268"/>
    </location>
</feature>
<keyword evidence="8" id="KW-1185">Reference proteome</keyword>
<evidence type="ECO:0000256" key="2">
    <source>
        <dbReference type="ARBA" id="ARBA00010333"/>
    </source>
</evidence>
<sequence>MMKKIWTLALLGLAMGSTAAQAAGETVRIGADLTYPPFQYREADGTPRGFEIDITNAVCQAMAVKCQFVVSSFDAEIPSLLAKKVDVISPLGATEKRRKAIAFSDFVYHIPTRLVVRKGSNLLPDVASLQGKHIAVQQGTIQEMYANQFWASKGIDIVPYADQDMIYQDLAAGRLDGALSPAVAVTYGFLNKPEGKDFTLTGPEVRDDKIFSIGSAYGFRQDDEKIKTLLNEGLAKIKADGTWEKIKRQYFGDIDLSVHQPEQTNAGQ</sequence>
<dbReference type="SUPFAM" id="SSF53850">
    <property type="entry name" value="Periplasmic binding protein-like II"/>
    <property type="match status" value="1"/>
</dbReference>
<dbReference type="PANTHER" id="PTHR35936:SF13">
    <property type="entry name" value="HISTIDINE-BINDING PERIPLASMIC PROTEIN"/>
    <property type="match status" value="1"/>
</dbReference>
<evidence type="ECO:0000259" key="6">
    <source>
        <dbReference type="SMART" id="SM00062"/>
    </source>
</evidence>
<dbReference type="Proteomes" id="UP000461443">
    <property type="component" value="Unassembled WGS sequence"/>
</dbReference>
<feature type="signal peptide" evidence="5">
    <location>
        <begin position="1"/>
        <end position="22"/>
    </location>
</feature>
<evidence type="ECO:0000256" key="4">
    <source>
        <dbReference type="RuleBase" id="RU003744"/>
    </source>
</evidence>
<dbReference type="InterPro" id="IPR018313">
    <property type="entry name" value="SBP_3_CS"/>
</dbReference>
<name>A0A845SJV5_9GAMM</name>
<dbReference type="AlphaFoldDB" id="A0A845SJV5"/>
<comment type="caution">
    <text evidence="7">The sequence shown here is derived from an EMBL/GenBank/DDBJ whole genome shotgun (WGS) entry which is preliminary data.</text>
</comment>
<dbReference type="GO" id="GO:0030288">
    <property type="term" value="C:outer membrane-bounded periplasmic space"/>
    <property type="evidence" value="ECO:0007669"/>
    <property type="project" value="UniProtKB-ARBA"/>
</dbReference>
<dbReference type="EMBL" id="WUBS01000016">
    <property type="protein sequence ID" value="NDL65200.1"/>
    <property type="molecule type" value="Genomic_DNA"/>
</dbReference>
<dbReference type="InterPro" id="IPR001638">
    <property type="entry name" value="Solute-binding_3/MltF_N"/>
</dbReference>
<gene>
    <name evidence="7" type="ORF">GRH90_20935</name>
</gene>
<keyword evidence="3 5" id="KW-0732">Signal</keyword>
<reference evidence="7 8" key="2">
    <citation type="submission" date="2020-02" db="EMBL/GenBank/DDBJ databases">
        <title>The new genus of Enterobacteriales.</title>
        <authorList>
            <person name="Kim I.S."/>
        </authorList>
    </citation>
    <scope>NUCLEOTIDE SEQUENCE [LARGE SCALE GENOMIC DNA]</scope>
    <source>
        <strain evidence="7 8">SAP-6</strain>
    </source>
</reference>
<accession>A0A845SJV5</accession>